<feature type="domain" description="Nitrite/Sulfite reductase ferredoxin-like" evidence="9">
    <location>
        <begin position="52"/>
        <end position="119"/>
    </location>
</feature>
<feature type="domain" description="UPF0033" evidence="8">
    <location>
        <begin position="747"/>
        <end position="815"/>
    </location>
</feature>
<evidence type="ECO:0000259" key="9">
    <source>
        <dbReference type="Pfam" id="PF03460"/>
    </source>
</evidence>
<dbReference type="InterPro" id="IPR051329">
    <property type="entry name" value="NIR_SIR_4Fe-4S"/>
</dbReference>
<evidence type="ECO:0000256" key="1">
    <source>
        <dbReference type="ARBA" id="ARBA00022485"/>
    </source>
</evidence>
<evidence type="ECO:0000256" key="3">
    <source>
        <dbReference type="ARBA" id="ARBA00022723"/>
    </source>
</evidence>
<dbReference type="PANTHER" id="PTHR32439:SF9">
    <property type="entry name" value="BLR3264 PROTEIN"/>
    <property type="match status" value="1"/>
</dbReference>
<dbReference type="InterPro" id="IPR036136">
    <property type="entry name" value="Nit/Sulf_reduc_fer-like_dom_sf"/>
</dbReference>
<dbReference type="InterPro" id="IPR006067">
    <property type="entry name" value="NO2/SO3_Rdtase_4Fe4S_dom"/>
</dbReference>
<feature type="domain" description="Nitrite/sulphite reductase 4Fe-4S" evidence="7">
    <location>
        <begin position="409"/>
        <end position="554"/>
    </location>
</feature>
<keyword evidence="3" id="KW-0479">Metal-binding</keyword>
<feature type="domain" description="Nitrite/sulphite reductase 4Fe-4S" evidence="7">
    <location>
        <begin position="127"/>
        <end position="285"/>
    </location>
</feature>
<organism evidence="10 11">
    <name type="scientific">Handelsmanbacteria sp. (strain RIFCSPLOWO2_12_FULL_64_10)</name>
    <dbReference type="NCBI Taxonomy" id="1817868"/>
    <lineage>
        <taxon>Bacteria</taxon>
        <taxon>Candidatus Handelsmaniibacteriota</taxon>
    </lineage>
</organism>
<sequence length="816" mass="90050">MIPAVEVAPQTVEIPEAVRREIEVFSVEVERYRRGQVGDDQFKPFRLQHGIYGQRQSDVQMVRVKIPGGGLNAGQLARLADVADEHSEGICHVTTRQDFQYHWVRLDRVPELMTQLAEVGLTTREACGNTIRNVTGCPMSGVCQTEAFDVTPYARAVSRHFLRNPLCQQLARKFKIAFSGCVEQACGLAHMHCIGAVAQVREEGGVERRGFKLYVGGGLGPAPYQAQVLSDFLPVEELVPTCHAIVSVYNRMGERRNRNKARVKFLVDKLGIEKFRQVVFEERAGLEVDPDWNAYLKDVDGASETAPEVPPVESGNGHAGTEAFEQWVHTNVVDQKQAGYCAASVTLPLGDITSEQLRDLARITQRFAGGRIRTAVDQNFLLRWVRQEDLPALHQALCAAGLGEAGSGTIVDVTACPGADTCNLGITSSRGLAREIRKTLFASGDAFAKDLEDIKIKISGCPNSCAQHHIANIGLFGSSVRVGDHIVPHFQLVLGGQTEENSAAYGMATVKIPSKNAPAAVRLLADTYRKERRDGERFNDFIRRLGKARLRDLMADLREVPKFEENDDYYRDWGHDAEFSLKDMGVGECAGQLVEMVELQFGESDRDIFEANLLLEKGRHGEALERVFDATLKAMSAMLTTQGVQPDGPQKTLELFQERCIQPGLIAHSDSRIGAVLEDLPDRVLHPRVENPTADRVRLRIDEAVLLVEACHLAYNRMKITPAAPAAEPAPAQEAEQPAAVEEIAAVLDLSGVQCPFNYVQAKLQLEQMEPGQLLEVTIDAGEPIRNVPKSLRNDGHQILDTKKVGGRYRLVIRKG</sequence>
<dbReference type="InterPro" id="IPR006066">
    <property type="entry name" value="NO2/SO3_Rdtase_FeS/sirohaem_BS"/>
</dbReference>
<accession>A0A1F6CGT8</accession>
<dbReference type="EMBL" id="MFKF01000256">
    <property type="protein sequence ID" value="OGG48112.1"/>
    <property type="molecule type" value="Genomic_DNA"/>
</dbReference>
<evidence type="ECO:0000259" key="7">
    <source>
        <dbReference type="Pfam" id="PF01077"/>
    </source>
</evidence>
<dbReference type="Proteomes" id="UP000178606">
    <property type="component" value="Unassembled WGS sequence"/>
</dbReference>
<evidence type="ECO:0000256" key="2">
    <source>
        <dbReference type="ARBA" id="ARBA00022617"/>
    </source>
</evidence>
<dbReference type="PRINTS" id="PR00397">
    <property type="entry name" value="SIROHAEM"/>
</dbReference>
<dbReference type="Pfam" id="PF03460">
    <property type="entry name" value="NIR_SIR_ferr"/>
    <property type="match status" value="2"/>
</dbReference>
<keyword evidence="4" id="KW-0560">Oxidoreductase</keyword>
<dbReference type="GO" id="GO:0020037">
    <property type="term" value="F:heme binding"/>
    <property type="evidence" value="ECO:0007669"/>
    <property type="project" value="InterPro"/>
</dbReference>
<dbReference type="Pfam" id="PF01077">
    <property type="entry name" value="NIR_SIR"/>
    <property type="match status" value="2"/>
</dbReference>
<evidence type="ECO:0000313" key="10">
    <source>
        <dbReference type="EMBL" id="OGG48112.1"/>
    </source>
</evidence>
<keyword evidence="5" id="KW-0408">Iron</keyword>
<evidence type="ECO:0000256" key="4">
    <source>
        <dbReference type="ARBA" id="ARBA00023002"/>
    </source>
</evidence>
<dbReference type="SUPFAM" id="SSF56014">
    <property type="entry name" value="Nitrite and sulphite reductase 4Fe-4S domain-like"/>
    <property type="match status" value="2"/>
</dbReference>
<dbReference type="Pfam" id="PF01206">
    <property type="entry name" value="TusA"/>
    <property type="match status" value="1"/>
</dbReference>
<dbReference type="AlphaFoldDB" id="A0A1F6CGT8"/>
<keyword evidence="6" id="KW-0411">Iron-sulfur</keyword>
<evidence type="ECO:0008006" key="12">
    <source>
        <dbReference type="Google" id="ProtNLM"/>
    </source>
</evidence>
<dbReference type="InterPro" id="IPR001455">
    <property type="entry name" value="TusA-like"/>
</dbReference>
<dbReference type="PANTHER" id="PTHR32439">
    <property type="entry name" value="FERREDOXIN--NITRITE REDUCTASE, CHLOROPLASTIC"/>
    <property type="match status" value="1"/>
</dbReference>
<dbReference type="InterPro" id="IPR036868">
    <property type="entry name" value="TusA-like_sf"/>
</dbReference>
<reference evidence="10 11" key="1">
    <citation type="journal article" date="2016" name="Nat. Commun.">
        <title>Thousands of microbial genomes shed light on interconnected biogeochemical processes in an aquifer system.</title>
        <authorList>
            <person name="Anantharaman K."/>
            <person name="Brown C.T."/>
            <person name="Hug L.A."/>
            <person name="Sharon I."/>
            <person name="Castelle C.J."/>
            <person name="Probst A.J."/>
            <person name="Thomas B.C."/>
            <person name="Singh A."/>
            <person name="Wilkins M.J."/>
            <person name="Karaoz U."/>
            <person name="Brodie E.L."/>
            <person name="Williams K.H."/>
            <person name="Hubbard S.S."/>
            <person name="Banfield J.F."/>
        </authorList>
    </citation>
    <scope>NUCLEOTIDE SEQUENCE [LARGE SCALE GENOMIC DNA]</scope>
    <source>
        <strain evidence="11">RIFCSPLOWO2_12_FULL_64_10</strain>
    </source>
</reference>
<dbReference type="GO" id="GO:0046872">
    <property type="term" value="F:metal ion binding"/>
    <property type="evidence" value="ECO:0007669"/>
    <property type="project" value="UniProtKB-KW"/>
</dbReference>
<keyword evidence="1" id="KW-0004">4Fe-4S</keyword>
<evidence type="ECO:0000313" key="11">
    <source>
        <dbReference type="Proteomes" id="UP000178606"/>
    </source>
</evidence>
<dbReference type="InterPro" id="IPR045854">
    <property type="entry name" value="NO2/SO3_Rdtase_4Fe4S_sf"/>
</dbReference>
<evidence type="ECO:0000256" key="5">
    <source>
        <dbReference type="ARBA" id="ARBA00023004"/>
    </source>
</evidence>
<name>A0A1F6CGT8_HANXR</name>
<keyword evidence="2" id="KW-0349">Heme</keyword>
<dbReference type="GO" id="GO:0016491">
    <property type="term" value="F:oxidoreductase activity"/>
    <property type="evidence" value="ECO:0007669"/>
    <property type="project" value="UniProtKB-KW"/>
</dbReference>
<dbReference type="InterPro" id="IPR005117">
    <property type="entry name" value="NiRdtase/SiRdtase_haem-b_fer"/>
</dbReference>
<comment type="caution">
    <text evidence="10">The sequence shown here is derived from an EMBL/GenBank/DDBJ whole genome shotgun (WGS) entry which is preliminary data.</text>
</comment>
<proteinExistence type="predicted"/>
<protein>
    <recommendedName>
        <fullName evidence="12">Sulfite reductase</fullName>
    </recommendedName>
</protein>
<evidence type="ECO:0000256" key="6">
    <source>
        <dbReference type="ARBA" id="ARBA00023014"/>
    </source>
</evidence>
<evidence type="ECO:0000259" key="8">
    <source>
        <dbReference type="Pfam" id="PF01206"/>
    </source>
</evidence>
<dbReference type="Gene3D" id="3.90.480.10">
    <property type="entry name" value="Sulfite Reductase Hemoprotein,Domain 2"/>
    <property type="match status" value="1"/>
</dbReference>
<dbReference type="SUPFAM" id="SSF55124">
    <property type="entry name" value="Nitrite/Sulfite reductase N-terminal domain-like"/>
    <property type="match status" value="2"/>
</dbReference>
<dbReference type="SUPFAM" id="SSF64307">
    <property type="entry name" value="SirA-like"/>
    <property type="match status" value="1"/>
</dbReference>
<gene>
    <name evidence="10" type="ORF">A3F84_23120</name>
</gene>
<feature type="domain" description="Nitrite/Sulfite reductase ferredoxin-like" evidence="9">
    <location>
        <begin position="334"/>
        <end position="399"/>
    </location>
</feature>
<dbReference type="Gene3D" id="3.30.110.40">
    <property type="entry name" value="TusA-like domain"/>
    <property type="match status" value="1"/>
</dbReference>
<dbReference type="Gene3D" id="3.30.413.10">
    <property type="entry name" value="Sulfite Reductase Hemoprotein, domain 1"/>
    <property type="match status" value="2"/>
</dbReference>
<dbReference type="CDD" id="cd00291">
    <property type="entry name" value="SirA_YedF_YeeD"/>
    <property type="match status" value="1"/>
</dbReference>
<dbReference type="GO" id="GO:0051539">
    <property type="term" value="F:4 iron, 4 sulfur cluster binding"/>
    <property type="evidence" value="ECO:0007669"/>
    <property type="project" value="UniProtKB-KW"/>
</dbReference>